<dbReference type="Gene3D" id="1.10.287.130">
    <property type="match status" value="1"/>
</dbReference>
<evidence type="ECO:0000256" key="6">
    <source>
        <dbReference type="ARBA" id="ARBA00022679"/>
    </source>
</evidence>
<dbReference type="Proteomes" id="UP000184301">
    <property type="component" value="Unassembled WGS sequence"/>
</dbReference>
<reference evidence="16 17" key="1">
    <citation type="submission" date="2016-11" db="EMBL/GenBank/DDBJ databases">
        <authorList>
            <person name="Jaros S."/>
            <person name="Januszkiewicz K."/>
            <person name="Wedrychowicz H."/>
        </authorList>
    </citation>
    <scope>NUCLEOTIDE SEQUENCE [LARGE SCALE GENOMIC DNA]</scope>
    <source>
        <strain evidence="16 17">DSM 15480</strain>
    </source>
</reference>
<dbReference type="CDD" id="cd16922">
    <property type="entry name" value="HATPase_EvgS-ArcB-TorS-like"/>
    <property type="match status" value="1"/>
</dbReference>
<keyword evidence="5 11" id="KW-0597">Phosphoprotein</keyword>
<keyword evidence="17" id="KW-1185">Reference proteome</keyword>
<dbReference type="STRING" id="1121950.SAMN02745243_02466"/>
<evidence type="ECO:0000256" key="1">
    <source>
        <dbReference type="ARBA" id="ARBA00000085"/>
    </source>
</evidence>
<dbReference type="InterPro" id="IPR036097">
    <property type="entry name" value="HisK_dim/P_sf"/>
</dbReference>
<evidence type="ECO:0000259" key="15">
    <source>
        <dbReference type="PROSITE" id="PS50110"/>
    </source>
</evidence>
<feature type="domain" description="Histidine kinase" evidence="14">
    <location>
        <begin position="562"/>
        <end position="785"/>
    </location>
</feature>
<dbReference type="CDD" id="cd00082">
    <property type="entry name" value="HisKA"/>
    <property type="match status" value="1"/>
</dbReference>
<feature type="transmembrane region" description="Helical" evidence="12">
    <location>
        <begin position="516"/>
        <end position="538"/>
    </location>
</feature>
<keyword evidence="12" id="KW-0812">Transmembrane</keyword>
<comment type="catalytic activity">
    <reaction evidence="1">
        <text>ATP + protein L-histidine = ADP + protein N-phospho-L-histidine.</text>
        <dbReference type="EC" id="2.7.13.3"/>
    </reaction>
</comment>
<dbReference type="SUPFAM" id="SSF47384">
    <property type="entry name" value="Homodimeric domain of signal transducing histidine kinase"/>
    <property type="match status" value="1"/>
</dbReference>
<dbReference type="PRINTS" id="PR00344">
    <property type="entry name" value="BCTRLSENSOR"/>
</dbReference>
<evidence type="ECO:0000259" key="14">
    <source>
        <dbReference type="PROSITE" id="PS50109"/>
    </source>
</evidence>
<evidence type="ECO:0000313" key="17">
    <source>
        <dbReference type="Proteomes" id="UP000184301"/>
    </source>
</evidence>
<feature type="chain" id="PRO_5012409760" description="Circadian input-output histidine kinase CikA" evidence="13">
    <location>
        <begin position="31"/>
        <end position="937"/>
    </location>
</feature>
<dbReference type="Pfam" id="PF00512">
    <property type="entry name" value="HisKA"/>
    <property type="match status" value="1"/>
</dbReference>
<dbReference type="Gene3D" id="3.30.565.10">
    <property type="entry name" value="Histidine kinase-like ATPase, C-terminal domain"/>
    <property type="match status" value="1"/>
</dbReference>
<dbReference type="InterPro" id="IPR003594">
    <property type="entry name" value="HATPase_dom"/>
</dbReference>
<dbReference type="SMART" id="SM00062">
    <property type="entry name" value="PBPb"/>
    <property type="match status" value="2"/>
</dbReference>
<dbReference type="SMART" id="SM00388">
    <property type="entry name" value="HisKA"/>
    <property type="match status" value="1"/>
</dbReference>
<dbReference type="Gene3D" id="3.40.190.10">
    <property type="entry name" value="Periplasmic binding protein-like II"/>
    <property type="match status" value="4"/>
</dbReference>
<evidence type="ECO:0000256" key="13">
    <source>
        <dbReference type="SAM" id="SignalP"/>
    </source>
</evidence>
<keyword evidence="13" id="KW-0732">Signal</keyword>
<accession>A0A1M6QMJ3</accession>
<evidence type="ECO:0000256" key="2">
    <source>
        <dbReference type="ARBA" id="ARBA00006402"/>
    </source>
</evidence>
<dbReference type="Pfam" id="PF02518">
    <property type="entry name" value="HATPase_c"/>
    <property type="match status" value="1"/>
</dbReference>
<evidence type="ECO:0000256" key="4">
    <source>
        <dbReference type="ARBA" id="ARBA00018672"/>
    </source>
</evidence>
<comment type="function">
    <text evidence="9">May play the central regulatory role in sporulation. It may be an element of the effector pathway responsible for the activation of sporulation genes in response to nutritional stress. Spo0A may act in concert with spo0H (a sigma factor) to control the expression of some genes that are critical to the sporulation process.</text>
</comment>
<dbReference type="SUPFAM" id="SSF53850">
    <property type="entry name" value="Periplasmic binding protein-like II"/>
    <property type="match status" value="2"/>
</dbReference>
<evidence type="ECO:0000256" key="12">
    <source>
        <dbReference type="SAM" id="Phobius"/>
    </source>
</evidence>
<organism evidence="16 17">
    <name type="scientific">Hespellia stercorisuis DSM 15480</name>
    <dbReference type="NCBI Taxonomy" id="1121950"/>
    <lineage>
        <taxon>Bacteria</taxon>
        <taxon>Bacillati</taxon>
        <taxon>Bacillota</taxon>
        <taxon>Clostridia</taxon>
        <taxon>Lachnospirales</taxon>
        <taxon>Lachnospiraceae</taxon>
        <taxon>Hespellia</taxon>
    </lineage>
</organism>
<evidence type="ECO:0000256" key="8">
    <source>
        <dbReference type="ARBA" id="ARBA00023012"/>
    </source>
</evidence>
<dbReference type="PROSITE" id="PS50109">
    <property type="entry name" value="HIS_KIN"/>
    <property type="match status" value="1"/>
</dbReference>
<dbReference type="InterPro" id="IPR011006">
    <property type="entry name" value="CheY-like_superfamily"/>
</dbReference>
<evidence type="ECO:0000256" key="3">
    <source>
        <dbReference type="ARBA" id="ARBA00012438"/>
    </source>
</evidence>
<dbReference type="AlphaFoldDB" id="A0A1M6QMJ3"/>
<evidence type="ECO:0000256" key="9">
    <source>
        <dbReference type="ARBA" id="ARBA00024867"/>
    </source>
</evidence>
<dbReference type="RefSeq" id="WP_073110876.1">
    <property type="nucleotide sequence ID" value="NZ_FQZY01000035.1"/>
</dbReference>
<evidence type="ECO:0000256" key="5">
    <source>
        <dbReference type="ARBA" id="ARBA00022553"/>
    </source>
</evidence>
<dbReference type="Pfam" id="PF00072">
    <property type="entry name" value="Response_reg"/>
    <property type="match status" value="1"/>
</dbReference>
<dbReference type="PANTHER" id="PTHR43047">
    <property type="entry name" value="TWO-COMPONENT HISTIDINE PROTEIN KINASE"/>
    <property type="match status" value="1"/>
</dbReference>
<name>A0A1M6QMJ3_9FIRM</name>
<dbReference type="PANTHER" id="PTHR43047:SF64">
    <property type="entry name" value="HISTIDINE KINASE CONTAINING CHEY-HOMOLOGOUS RECEIVER DOMAIN AND PAS DOMAIN-RELATED"/>
    <property type="match status" value="1"/>
</dbReference>
<keyword evidence="12" id="KW-1133">Transmembrane helix</keyword>
<dbReference type="InterPro" id="IPR004358">
    <property type="entry name" value="Sig_transdc_His_kin-like_C"/>
</dbReference>
<proteinExistence type="inferred from homology"/>
<evidence type="ECO:0000256" key="7">
    <source>
        <dbReference type="ARBA" id="ARBA00022777"/>
    </source>
</evidence>
<keyword evidence="12" id="KW-0472">Membrane</keyword>
<dbReference type="SUPFAM" id="SSF55874">
    <property type="entry name" value="ATPase domain of HSP90 chaperone/DNA topoisomerase II/histidine kinase"/>
    <property type="match status" value="1"/>
</dbReference>
<dbReference type="SMART" id="SM00387">
    <property type="entry name" value="HATPase_c"/>
    <property type="match status" value="1"/>
</dbReference>
<comment type="similarity">
    <text evidence="2">In the N-terminal section; belongs to the phytochrome family.</text>
</comment>
<evidence type="ECO:0000256" key="11">
    <source>
        <dbReference type="PROSITE-ProRule" id="PRU00169"/>
    </source>
</evidence>
<dbReference type="EC" id="2.7.13.3" evidence="3"/>
<dbReference type="EMBL" id="FQZY01000035">
    <property type="protein sequence ID" value="SHK21293.1"/>
    <property type="molecule type" value="Genomic_DNA"/>
</dbReference>
<dbReference type="CDD" id="cd17546">
    <property type="entry name" value="REC_hyHK_CKI1_RcsC-like"/>
    <property type="match status" value="1"/>
</dbReference>
<dbReference type="InterPro" id="IPR003661">
    <property type="entry name" value="HisK_dim/P_dom"/>
</dbReference>
<dbReference type="Pfam" id="PF00497">
    <property type="entry name" value="SBP_bac_3"/>
    <property type="match status" value="1"/>
</dbReference>
<evidence type="ECO:0000313" key="16">
    <source>
        <dbReference type="EMBL" id="SHK21293.1"/>
    </source>
</evidence>
<dbReference type="OrthoDB" id="9810305at2"/>
<dbReference type="InterPro" id="IPR036890">
    <property type="entry name" value="HATPase_C_sf"/>
</dbReference>
<dbReference type="PROSITE" id="PS50110">
    <property type="entry name" value="RESPONSE_REGULATORY"/>
    <property type="match status" value="1"/>
</dbReference>
<feature type="domain" description="Response regulatory" evidence="15">
    <location>
        <begin position="807"/>
        <end position="928"/>
    </location>
</feature>
<dbReference type="FunFam" id="3.30.565.10:FF:000010">
    <property type="entry name" value="Sensor histidine kinase RcsC"/>
    <property type="match status" value="1"/>
</dbReference>
<dbReference type="InterPro" id="IPR005467">
    <property type="entry name" value="His_kinase_dom"/>
</dbReference>
<protein>
    <recommendedName>
        <fullName evidence="10">Circadian input-output histidine kinase CikA</fullName>
        <ecNumber evidence="3">2.7.13.3</ecNumber>
    </recommendedName>
    <alternativeName>
        <fullName evidence="4">Stage 0 sporulation protein A homolog</fullName>
    </alternativeName>
</protein>
<keyword evidence="8" id="KW-0902">Two-component regulatory system</keyword>
<dbReference type="Gene3D" id="3.40.50.2300">
    <property type="match status" value="1"/>
</dbReference>
<keyword evidence="6" id="KW-0808">Transferase</keyword>
<dbReference type="SMART" id="SM00448">
    <property type="entry name" value="REC"/>
    <property type="match status" value="1"/>
</dbReference>
<evidence type="ECO:0000256" key="10">
    <source>
        <dbReference type="ARBA" id="ARBA00074306"/>
    </source>
</evidence>
<dbReference type="SUPFAM" id="SSF52172">
    <property type="entry name" value="CheY-like"/>
    <property type="match status" value="1"/>
</dbReference>
<feature type="modified residue" description="4-aspartylphosphate" evidence="11">
    <location>
        <position position="859"/>
    </location>
</feature>
<feature type="signal peptide" evidence="13">
    <location>
        <begin position="1"/>
        <end position="30"/>
    </location>
</feature>
<dbReference type="InterPro" id="IPR001789">
    <property type="entry name" value="Sig_transdc_resp-reg_receiver"/>
</dbReference>
<sequence length="937" mass="105372">MELMTPIKRIIAICLSVIISSFWLAAPAFAADMEEDSNQRVVKVAYPEQKYLTEIDENGNFNGYSYDYLSKVAEFANWKLEYITYPDMSLNDQILNGLEGVQTGEADLVGTMLKNEALEKMYLYPENNYGLVYTTLEVLDTNLNITETNFTQQSPLKIASIKTASTRNAELEEYAREVKLNYELVGCETVNEQIEALKSGSADAMLKVSLEFLPNLKQIAQFAPRPFYFVSGKGNEELIEELDEAIQKIHVTDPYFESRLRSKYFINTIADFSLSEAEVAYVAENPKIQVLMFPQYAPFSFVDKKGKLCGMSVSILNEIGKKANIEFEYHVADENQNISKQATGGKYDIILGPPHSNTYAEDNGLVLSHPYLEANLTMFLNKSAETKPKSERVLGLVNNVPDPIGYEYKEIRYYDTIEECLEAVNKGEADYGYATRYALDYYTSENSHRQLLYLDLSGYNREVGFYVPNTENCELLSIINKYVRSTSQKDIHSHLSLALSQKDYGGLREIANNNPMLTIVVAVSFLSLIMLTAMMAIYSNSNKKRNRKLQLAYTAKSDFLSRMSHDMRTPMNGIIGLTELTLDSENLVPEVADNLSKIDESAHYLLSLINDTLDMNKIESNKIVLNREPTNLNSFFNQMIGVVRVSAEQKHVKLVFTASTKVPPMVYLDKMRVQQIFFNLVSNAIKFTPENGTVEVIGEWTFLEEAQVKTKLVIKDTGIGINPEFIPRIFEPFEQENDATIVNYAGTGLGLAIVKNLIELMGGTISVRSEKGIGSEFTVELVFDRANEQIAPELGTETSEVCLAGKRILLCEDHPLNTQIAIKMLEKKGMIVEHAENGQVAVELFRQAKPYYYDAVLMDIRMPVMDGIAATKAIRELDCVDAQTVPIIAMTANAFDEDVKKSLDAGMNAHLAKPVDPKQMFQILHDLISRRGSESTD</sequence>
<keyword evidence="7" id="KW-0418">Kinase</keyword>
<dbReference type="GO" id="GO:0000155">
    <property type="term" value="F:phosphorelay sensor kinase activity"/>
    <property type="evidence" value="ECO:0007669"/>
    <property type="project" value="InterPro"/>
</dbReference>
<dbReference type="InterPro" id="IPR001638">
    <property type="entry name" value="Solute-binding_3/MltF_N"/>
</dbReference>
<gene>
    <name evidence="16" type="ORF">SAMN02745243_02466</name>
</gene>